<comment type="caution">
    <text evidence="5">The sequence shown here is derived from an EMBL/GenBank/DDBJ whole genome shotgun (WGS) entry which is preliminary data.</text>
</comment>
<dbReference type="PANTHER" id="PTHR11761:SF3">
    <property type="entry name" value="LARGE RIBOSOMAL SUBUNIT PROTEIN UL14M"/>
    <property type="match status" value="1"/>
</dbReference>
<organism evidence="5 6">
    <name type="scientific">Hanseniaspora uvarum</name>
    <name type="common">Yeast</name>
    <name type="synonym">Kloeckera apiculata</name>
    <dbReference type="NCBI Taxonomy" id="29833"/>
    <lineage>
        <taxon>Eukaryota</taxon>
        <taxon>Fungi</taxon>
        <taxon>Dikarya</taxon>
        <taxon>Ascomycota</taxon>
        <taxon>Saccharomycotina</taxon>
        <taxon>Saccharomycetes</taxon>
        <taxon>Saccharomycodales</taxon>
        <taxon>Saccharomycodaceae</taxon>
        <taxon>Hanseniaspora</taxon>
    </lineage>
</organism>
<evidence type="ECO:0000256" key="4">
    <source>
        <dbReference type="RuleBase" id="RU003949"/>
    </source>
</evidence>
<dbReference type="InterPro" id="IPR000218">
    <property type="entry name" value="Ribosomal_uL14"/>
</dbReference>
<dbReference type="Pfam" id="PF00238">
    <property type="entry name" value="Ribosomal_L14"/>
    <property type="match status" value="1"/>
</dbReference>
<dbReference type="CDD" id="cd00337">
    <property type="entry name" value="Ribosomal_uL14"/>
    <property type="match status" value="1"/>
</dbReference>
<dbReference type="GO" id="GO:0070180">
    <property type="term" value="F:large ribosomal subunit rRNA binding"/>
    <property type="evidence" value="ECO:0007669"/>
    <property type="project" value="TreeGrafter"/>
</dbReference>
<dbReference type="HAMAP" id="MF_01367">
    <property type="entry name" value="Ribosomal_uL14"/>
    <property type="match status" value="1"/>
</dbReference>
<evidence type="ECO:0000256" key="1">
    <source>
        <dbReference type="ARBA" id="ARBA00010745"/>
    </source>
</evidence>
<proteinExistence type="inferred from homology"/>
<dbReference type="InterPro" id="IPR036853">
    <property type="entry name" value="Ribosomal_uL14_sf"/>
</dbReference>
<evidence type="ECO:0000313" key="6">
    <source>
        <dbReference type="Proteomes" id="UP000095358"/>
    </source>
</evidence>
<protein>
    <submittedName>
        <fullName evidence="5">54S ribosomal protein L38, mitochondrial</fullName>
    </submittedName>
</protein>
<dbReference type="STRING" id="29833.A0A1E5S138"/>
<evidence type="ECO:0000256" key="3">
    <source>
        <dbReference type="ARBA" id="ARBA00023274"/>
    </source>
</evidence>
<name>A0A1E5S138_HANUV</name>
<keyword evidence="6" id="KW-1185">Reference proteome</keyword>
<dbReference type="GO" id="GO:0003735">
    <property type="term" value="F:structural constituent of ribosome"/>
    <property type="evidence" value="ECO:0007669"/>
    <property type="project" value="InterPro"/>
</dbReference>
<dbReference type="Proteomes" id="UP000095358">
    <property type="component" value="Unassembled WGS sequence"/>
</dbReference>
<dbReference type="EMBL" id="LPNN01000001">
    <property type="protein sequence ID" value="OEJ92796.1"/>
    <property type="molecule type" value="Genomic_DNA"/>
</dbReference>
<reference evidence="6" key="1">
    <citation type="journal article" date="2016" name="Genome Announc.">
        <title>Genome sequences of three species of Hanseniaspora isolated from spontaneous wine fermentations.</title>
        <authorList>
            <person name="Sternes P.R."/>
            <person name="Lee D."/>
            <person name="Kutyna D.R."/>
            <person name="Borneman A.R."/>
        </authorList>
    </citation>
    <scope>NUCLEOTIDE SEQUENCE [LARGE SCALE GENOMIC DNA]</scope>
    <source>
        <strain evidence="6">AWRI3580</strain>
    </source>
</reference>
<keyword evidence="2 4" id="KW-0689">Ribosomal protein</keyword>
<dbReference type="GO" id="GO:0006412">
    <property type="term" value="P:translation"/>
    <property type="evidence" value="ECO:0007669"/>
    <property type="project" value="InterPro"/>
</dbReference>
<dbReference type="GO" id="GO:0005762">
    <property type="term" value="C:mitochondrial large ribosomal subunit"/>
    <property type="evidence" value="ECO:0007669"/>
    <property type="project" value="TreeGrafter"/>
</dbReference>
<dbReference type="SUPFAM" id="SSF50193">
    <property type="entry name" value="Ribosomal protein L14"/>
    <property type="match status" value="1"/>
</dbReference>
<dbReference type="Gene3D" id="2.40.150.20">
    <property type="entry name" value="Ribosomal protein L14"/>
    <property type="match status" value="1"/>
</dbReference>
<evidence type="ECO:0000313" key="5">
    <source>
        <dbReference type="EMBL" id="OEJ92796.1"/>
    </source>
</evidence>
<sequence length="131" mass="14253">MINLKALLRCVDSTGAQVVECITVLGKKSVHHAKVGDKIVCVVKQVKPSTSNSTNLVKKGEVCHGVILRTKYGTPPRKNGMTVKFSDNAVALINKNTGEPLGQKYDQNSNLIAKEVEKYFPKMAAVSDKKI</sequence>
<dbReference type="PANTHER" id="PTHR11761">
    <property type="entry name" value="50S/60S RIBOSOMAL PROTEIN L14/L23"/>
    <property type="match status" value="1"/>
</dbReference>
<dbReference type="OrthoDB" id="274765at2759"/>
<evidence type="ECO:0000256" key="2">
    <source>
        <dbReference type="ARBA" id="ARBA00022980"/>
    </source>
</evidence>
<keyword evidence="3 4" id="KW-0687">Ribonucleoprotein</keyword>
<dbReference type="AlphaFoldDB" id="A0A1E5S138"/>
<accession>A0A1E5S138</accession>
<dbReference type="SMART" id="SM01374">
    <property type="entry name" value="Ribosomal_L14"/>
    <property type="match status" value="1"/>
</dbReference>
<dbReference type="VEuPathDB" id="FungiDB:AWRI3580_g440"/>
<comment type="similarity">
    <text evidence="1 4">Belongs to the universal ribosomal protein uL14 family.</text>
</comment>
<gene>
    <name evidence="5" type="ORF">AWRI3580_g440</name>
</gene>